<organism evidence="1 2">
    <name type="scientific">Terrisporobacter petrolearius</name>
    <dbReference type="NCBI Taxonomy" id="1460447"/>
    <lineage>
        <taxon>Bacteria</taxon>
        <taxon>Bacillati</taxon>
        <taxon>Bacillota</taxon>
        <taxon>Clostridia</taxon>
        <taxon>Peptostreptococcales</taxon>
        <taxon>Peptostreptococcaceae</taxon>
        <taxon>Terrisporobacter</taxon>
    </lineage>
</organism>
<gene>
    <name evidence="1" type="ORF">TPELB_24700</name>
</gene>
<keyword evidence="2" id="KW-1185">Reference proteome</keyword>
<dbReference type="RefSeq" id="WP_343337466.1">
    <property type="nucleotide sequence ID" value="NZ_CP154622.1"/>
</dbReference>
<sequence>MNILNINSGNTLLKSYNSSSLKKIQTNGINNKNIDISSKELHVISKGKHLAKENLDATYNSSINKKLQESLEHKLSQLNEIKGMIENKDNKNDEGENVNVNNHTKVMEKTKNEKETSLDEEETLLSEGQLTLEDIDKKISETHIELKATEKLAKEFSQQSEIIDDKISMYKKTYGNDMYKIAEKEVILKKVYYLRNNPLVKELKNTFNEVIELESQLKDKLNKDKPEDKKEKF</sequence>
<accession>A0ABZ3FHH7</accession>
<protein>
    <submittedName>
        <fullName evidence="1">Uncharacterized protein</fullName>
    </submittedName>
</protein>
<proteinExistence type="predicted"/>
<evidence type="ECO:0000313" key="2">
    <source>
        <dbReference type="Proteomes" id="UP001477947"/>
    </source>
</evidence>
<dbReference type="EMBL" id="CP154622">
    <property type="protein sequence ID" value="XAM42157.1"/>
    <property type="molecule type" value="Genomic_DNA"/>
</dbReference>
<reference evidence="1 2" key="1">
    <citation type="submission" date="2024-04" db="EMBL/GenBank/DDBJ databases">
        <title>Isolation and characterization of novel acetogenic strains of the genera Terrisporobacter and Acetoanaerobium.</title>
        <authorList>
            <person name="Boeer T."/>
            <person name="Schueler M.A."/>
            <person name="Lueschen A."/>
            <person name="Eysell L."/>
            <person name="Droege J."/>
            <person name="Heinemann M."/>
            <person name="Engelhardt L."/>
            <person name="Basen M."/>
            <person name="Daniel R."/>
        </authorList>
    </citation>
    <scope>NUCLEOTIDE SEQUENCE [LARGE SCALE GENOMIC DNA]</scope>
    <source>
        <strain evidence="1 2">ELB</strain>
    </source>
</reference>
<evidence type="ECO:0000313" key="1">
    <source>
        <dbReference type="EMBL" id="XAM42157.1"/>
    </source>
</evidence>
<dbReference type="Proteomes" id="UP001477947">
    <property type="component" value="Chromosome"/>
</dbReference>
<name>A0ABZ3FHH7_9FIRM</name>